<accession>A0A0M0J403</accession>
<keyword evidence="3" id="KW-1185">Reference proteome</keyword>
<organism evidence="2 3">
    <name type="scientific">Chrysochromulina tobinii</name>
    <dbReference type="NCBI Taxonomy" id="1460289"/>
    <lineage>
        <taxon>Eukaryota</taxon>
        <taxon>Haptista</taxon>
        <taxon>Haptophyta</taxon>
        <taxon>Prymnesiophyceae</taxon>
        <taxon>Prymnesiales</taxon>
        <taxon>Chrysochromulinaceae</taxon>
        <taxon>Chrysochromulina</taxon>
    </lineage>
</organism>
<evidence type="ECO:0000313" key="3">
    <source>
        <dbReference type="Proteomes" id="UP000037460"/>
    </source>
</evidence>
<comment type="caution">
    <text evidence="2">The sequence shown here is derived from an EMBL/GenBank/DDBJ whole genome shotgun (WGS) entry which is preliminary data.</text>
</comment>
<reference evidence="3" key="1">
    <citation type="journal article" date="2015" name="PLoS Genet.">
        <title>Genome Sequence and Transcriptome Analyses of Chrysochromulina tobin: Metabolic Tools for Enhanced Algal Fitness in the Prominent Order Prymnesiales (Haptophyceae).</title>
        <authorList>
            <person name="Hovde B.T."/>
            <person name="Deodato C.R."/>
            <person name="Hunsperger H.M."/>
            <person name="Ryken S.A."/>
            <person name="Yost W."/>
            <person name="Jha R.K."/>
            <person name="Patterson J."/>
            <person name="Monnat R.J. Jr."/>
            <person name="Barlow S.B."/>
            <person name="Starkenburg S.R."/>
            <person name="Cattolico R.A."/>
        </authorList>
    </citation>
    <scope>NUCLEOTIDE SEQUENCE</scope>
    <source>
        <strain evidence="3">CCMP291</strain>
    </source>
</reference>
<dbReference type="Proteomes" id="UP000037460">
    <property type="component" value="Unassembled WGS sequence"/>
</dbReference>
<dbReference type="AlphaFoldDB" id="A0A0M0J403"/>
<gene>
    <name evidence="2" type="ORF">Ctob_001087</name>
</gene>
<dbReference type="EMBL" id="JWZX01003393">
    <property type="protein sequence ID" value="KOO21052.1"/>
    <property type="molecule type" value="Genomic_DNA"/>
</dbReference>
<keyword evidence="1" id="KW-0732">Signal</keyword>
<proteinExistence type="predicted"/>
<evidence type="ECO:0000313" key="2">
    <source>
        <dbReference type="EMBL" id="KOO21052.1"/>
    </source>
</evidence>
<feature type="signal peptide" evidence="1">
    <location>
        <begin position="1"/>
        <end position="16"/>
    </location>
</feature>
<evidence type="ECO:0000256" key="1">
    <source>
        <dbReference type="SAM" id="SignalP"/>
    </source>
</evidence>
<name>A0A0M0J403_9EUKA</name>
<protein>
    <submittedName>
        <fullName evidence="2">Uncharacterized protein</fullName>
    </submittedName>
</protein>
<sequence length="105" mass="11415">MKNLLVILILHSSAAALQLQRRVLLGAVLIPGPAAAMMPVCSELITENCRRPYKLTYMGGRGGDINAPNKYAAGRGGSAEKAEKMKAKIAMAKAQQEETRSRYRK</sequence>
<feature type="chain" id="PRO_5005601515" evidence="1">
    <location>
        <begin position="17"/>
        <end position="105"/>
    </location>
</feature>